<accession>A0A1G1XNM3</accession>
<evidence type="ECO:0000313" key="1">
    <source>
        <dbReference type="EMBL" id="OGY41705.1"/>
    </source>
</evidence>
<dbReference type="SUPFAM" id="SSF53335">
    <property type="entry name" value="S-adenosyl-L-methionine-dependent methyltransferases"/>
    <property type="match status" value="1"/>
</dbReference>
<reference evidence="1 2" key="1">
    <citation type="journal article" date="2016" name="Nat. Commun.">
        <title>Thousands of microbial genomes shed light on interconnected biogeochemical processes in an aquifer system.</title>
        <authorList>
            <person name="Anantharaman K."/>
            <person name="Brown C.T."/>
            <person name="Hug L.A."/>
            <person name="Sharon I."/>
            <person name="Castelle C.J."/>
            <person name="Probst A.J."/>
            <person name="Thomas B.C."/>
            <person name="Singh A."/>
            <person name="Wilkins M.J."/>
            <person name="Karaoz U."/>
            <person name="Brodie E.L."/>
            <person name="Williams K.H."/>
            <person name="Hubbard S.S."/>
            <person name="Banfield J.F."/>
        </authorList>
    </citation>
    <scope>NUCLEOTIDE SEQUENCE [LARGE SCALE GENOMIC DNA]</scope>
</reference>
<organism evidence="1 2">
    <name type="scientific">Candidatus Buchananbacteria bacterium RBG_13_36_9</name>
    <dbReference type="NCBI Taxonomy" id="1797530"/>
    <lineage>
        <taxon>Bacteria</taxon>
        <taxon>Candidatus Buchananiibacteriota</taxon>
    </lineage>
</organism>
<evidence type="ECO:0008006" key="3">
    <source>
        <dbReference type="Google" id="ProtNLM"/>
    </source>
</evidence>
<dbReference type="InterPro" id="IPR004951">
    <property type="entry name" value="DUF268_CAE_spp"/>
</dbReference>
<dbReference type="InterPro" id="IPR029063">
    <property type="entry name" value="SAM-dependent_MTases_sf"/>
</dbReference>
<dbReference type="Proteomes" id="UP000176498">
    <property type="component" value="Unassembled WGS sequence"/>
</dbReference>
<dbReference type="Gene3D" id="3.40.50.150">
    <property type="entry name" value="Vaccinia Virus protein VP39"/>
    <property type="match status" value="1"/>
</dbReference>
<proteinExistence type="predicted"/>
<dbReference type="Pfam" id="PF03269">
    <property type="entry name" value="DUF268"/>
    <property type="match status" value="1"/>
</dbReference>
<comment type="caution">
    <text evidence="1">The sequence shown here is derived from an EMBL/GenBank/DDBJ whole genome shotgun (WGS) entry which is preliminary data.</text>
</comment>
<name>A0A1G1XNM3_9BACT</name>
<dbReference type="AlphaFoldDB" id="A0A1G1XNM3"/>
<evidence type="ECO:0000313" key="2">
    <source>
        <dbReference type="Proteomes" id="UP000176498"/>
    </source>
</evidence>
<protein>
    <recommendedName>
        <fullName evidence="3">Methyltransferase type 11 domain-containing protein</fullName>
    </recommendedName>
</protein>
<sequence>MTQQIDFHQGDRILDVGYLESVLPFMMAGLGAEVHALDLRPCPLRNPGFKTYIGDIRKTEFTDKYFDKIIAISTLEHLGIPTRYQSYADPDADSKALQEMSRILKDDGQIIITMPFGRAAINSVQKTYDQKAIARLIAGFELINLQYAKNNGRYWSPANYDQVKDTIGYHANVLISLKKKNEIK</sequence>
<gene>
    <name evidence="1" type="ORF">A2Y82_02365</name>
</gene>
<dbReference type="EMBL" id="MHHZ01000014">
    <property type="protein sequence ID" value="OGY41705.1"/>
    <property type="molecule type" value="Genomic_DNA"/>
</dbReference>